<dbReference type="GeneID" id="189330"/>
<dbReference type="GO" id="GO:0006816">
    <property type="term" value="P:calcium ion transport"/>
    <property type="evidence" value="ECO:0000318"/>
    <property type="project" value="GO_Central"/>
</dbReference>
<dbReference type="GO" id="GO:0045202">
    <property type="term" value="C:synapse"/>
    <property type="evidence" value="ECO:0007669"/>
    <property type="project" value="GOC"/>
</dbReference>
<dbReference type="KEGG" id="cel:CELE_W10C8.1"/>
<dbReference type="Reactome" id="R-CEL-112308">
    <property type="pathway name" value="Presynaptic depolarization and calcium channel opening"/>
</dbReference>
<dbReference type="Reactome" id="R-CEL-5576892">
    <property type="pathway name" value="Phase 0 - rapid depolarisation"/>
</dbReference>
<dbReference type="GO" id="GO:0008331">
    <property type="term" value="F:high voltage-gated calcium channel activity"/>
    <property type="evidence" value="ECO:0000318"/>
    <property type="project" value="GO_Central"/>
</dbReference>
<evidence type="ECO:0000313" key="3">
    <source>
        <dbReference type="EMBL" id="CDX47434.1"/>
    </source>
</evidence>
<dbReference type="OrthoDB" id="5962384at2759"/>
<keyword evidence="1" id="KW-0728">SH3 domain</keyword>
<dbReference type="InterPro" id="IPR036028">
    <property type="entry name" value="SH3-like_dom_sf"/>
</dbReference>
<dbReference type="InterPro" id="IPR027417">
    <property type="entry name" value="P-loop_NTPase"/>
</dbReference>
<dbReference type="FunFam" id="3.40.50.300:FF:002721">
    <property type="entry name" value="Calcium Channel, Beta subunit"/>
    <property type="match status" value="1"/>
</dbReference>
<dbReference type="SUPFAM" id="SSF52540">
    <property type="entry name" value="P-loop containing nucleoside triphosphate hydrolases"/>
    <property type="match status" value="1"/>
</dbReference>
<dbReference type="AGR" id="WB:WBGene00021125"/>
<dbReference type="SMR" id="A0A078BQJ0"/>
<dbReference type="eggNOG" id="KOG3812">
    <property type="taxonomic scope" value="Eukaryota"/>
</dbReference>
<evidence type="ECO:0000313" key="5">
    <source>
        <dbReference type="WormBase" id="W10C8.1a"/>
    </source>
</evidence>
<protein>
    <submittedName>
        <fullName evidence="3">SH3 domain-containing protein</fullName>
    </submittedName>
</protein>
<gene>
    <name evidence="3 5" type="primary">ccb-2</name>
    <name evidence="3" type="ORF">CELE_W10C8.1</name>
    <name evidence="5" type="ORF">W10C8.1</name>
</gene>
<dbReference type="Reactome" id="R-CEL-5576893">
    <property type="pathway name" value="Phase 2 - plateau phase"/>
</dbReference>
<dbReference type="PRINTS" id="PR01626">
    <property type="entry name" value="LCACHANNELB"/>
</dbReference>
<dbReference type="OMA" id="VELIMRM"/>
<dbReference type="EMBL" id="BX284601">
    <property type="protein sequence ID" value="CDX47434.1"/>
    <property type="molecule type" value="Genomic_DNA"/>
</dbReference>
<dbReference type="InParanoid" id="A0A078BQJ0"/>
<dbReference type="GO" id="GO:0005891">
    <property type="term" value="C:voltage-gated calcium channel complex"/>
    <property type="evidence" value="ECO:0000318"/>
    <property type="project" value="GO_Central"/>
</dbReference>
<proteinExistence type="predicted"/>
<dbReference type="GO" id="GO:0007268">
    <property type="term" value="P:chemical synaptic transmission"/>
    <property type="evidence" value="ECO:0000318"/>
    <property type="project" value="GO_Central"/>
</dbReference>
<dbReference type="Proteomes" id="UP000001940">
    <property type="component" value="Chromosome I"/>
</dbReference>
<accession>A0A078BQJ0</accession>
<dbReference type="STRING" id="6239.W10C8.1a.1"/>
<dbReference type="Pfam" id="PF00018">
    <property type="entry name" value="SH3_1"/>
    <property type="match status" value="1"/>
</dbReference>
<dbReference type="InterPro" id="IPR000584">
    <property type="entry name" value="VDCC_L_bsu"/>
</dbReference>
<organism evidence="3 4">
    <name type="scientific">Caenorhabditis elegans</name>
    <dbReference type="NCBI Taxonomy" id="6239"/>
    <lineage>
        <taxon>Eukaryota</taxon>
        <taxon>Metazoa</taxon>
        <taxon>Ecdysozoa</taxon>
        <taxon>Nematoda</taxon>
        <taxon>Chromadorea</taxon>
        <taxon>Rhabditida</taxon>
        <taxon>Rhabditina</taxon>
        <taxon>Rhabditomorpha</taxon>
        <taxon>Rhabditoidea</taxon>
        <taxon>Rhabditidae</taxon>
        <taxon>Peloderinae</taxon>
        <taxon>Caenorhabditis</taxon>
    </lineage>
</organism>
<dbReference type="RefSeq" id="NP_001293380.1">
    <property type="nucleotide sequence ID" value="NM_001306451.2"/>
</dbReference>
<dbReference type="SUPFAM" id="SSF50044">
    <property type="entry name" value="SH3-domain"/>
    <property type="match status" value="1"/>
</dbReference>
<sequence>MSMGALIGSRLWKQGCTYIHTRLIYLCRRIPRGYIFREKMHSVARENLQAYLHSYKLSSNEPGIKLMHNSQRDDQHRKDVEHFAALRALQHSKRKHVAFAVQAMRDYDGSLDEKSPLKDHTISFNTNDFIHIHTKFNSDWWIGRIVRSHSEFGFVPTARRLANYMVSDEDPPVKHNTSDHQDRSIWEPKCPYKVVPSSRPIVLLGPTLQHSRLTQLLHLALREEILKHFGKNMKYVKSDIGSGQQSGDRKGARWLRGLRDYDRGQDENQEVELIMRMTSKLHLLLVDSPHIHTPDDVQHLPLSPIFFLIRVSDNKILAKLLRNTGTTRMAAEIEVANVLKTMNDDRVGGHDDEQLIARGFEMVIEENGLREATRRIISYLEKYIHALHYHHKDDEI</sequence>
<dbReference type="AlphaFoldDB" id="A0A078BQJ0"/>
<name>A0A078BQJ0_CAEEL</name>
<dbReference type="Bgee" id="WBGene00021125">
    <property type="expression patterns" value="Expressed in embryo and 2 other cell types or tissues"/>
</dbReference>
<dbReference type="ExpressionAtlas" id="A0A078BQJ0">
    <property type="expression patterns" value="baseline and differential"/>
</dbReference>
<dbReference type="CDD" id="cd11863">
    <property type="entry name" value="SH3_CACNB"/>
    <property type="match status" value="1"/>
</dbReference>
<dbReference type="WormBase" id="W10C8.1a">
    <property type="protein sequence ID" value="CE50039"/>
    <property type="gene ID" value="WBGene00021125"/>
    <property type="gene designation" value="ccb-2"/>
</dbReference>
<dbReference type="Gene3D" id="3.40.50.300">
    <property type="entry name" value="P-loop containing nucleotide triphosphate hydrolases"/>
    <property type="match status" value="1"/>
</dbReference>
<dbReference type="FunCoup" id="A0A078BQJ0">
    <property type="interactions" value="1"/>
</dbReference>
<evidence type="ECO:0000259" key="2">
    <source>
        <dbReference type="SMART" id="SM00326"/>
    </source>
</evidence>
<evidence type="ECO:0000313" key="4">
    <source>
        <dbReference type="Proteomes" id="UP000001940"/>
    </source>
</evidence>
<dbReference type="CTD" id="189330"/>
<dbReference type="Reactome" id="R-CEL-422356">
    <property type="pathway name" value="Regulation of insulin secretion"/>
</dbReference>
<dbReference type="Gene3D" id="2.30.30.40">
    <property type="entry name" value="SH3 Domains"/>
    <property type="match status" value="1"/>
</dbReference>
<feature type="domain" description="SH3" evidence="2">
    <location>
        <begin position="99"/>
        <end position="169"/>
    </location>
</feature>
<dbReference type="SMART" id="SM00326">
    <property type="entry name" value="SH3"/>
    <property type="match status" value="1"/>
</dbReference>
<dbReference type="PANTHER" id="PTHR11824">
    <property type="entry name" value="VOLTAGE-DEPENDENT CALCIUM CHANNEL BETA SUBUNIT"/>
    <property type="match status" value="1"/>
</dbReference>
<dbReference type="PaxDb" id="6239-W10C8.1"/>
<dbReference type="InterPro" id="IPR001452">
    <property type="entry name" value="SH3_domain"/>
</dbReference>
<reference evidence="3 4" key="1">
    <citation type="journal article" date="1998" name="Science">
        <title>Genome sequence of the nematode C. elegans: a platform for investigating biology.</title>
        <authorList>
            <consortium name="The C. elegans sequencing consortium"/>
            <person name="Sulson J.E."/>
            <person name="Waterston R."/>
        </authorList>
    </citation>
    <scope>NUCLEOTIDE SEQUENCE [LARGE SCALE GENOMIC DNA]</scope>
    <source>
        <strain evidence="3 4">Bristol N2</strain>
    </source>
</reference>
<evidence type="ECO:0000256" key="1">
    <source>
        <dbReference type="ARBA" id="ARBA00022443"/>
    </source>
</evidence>
<keyword evidence="4" id="KW-1185">Reference proteome</keyword>